<proteinExistence type="predicted"/>
<reference evidence="2" key="1">
    <citation type="submission" date="2005-09" db="EMBL/GenBank/DDBJ databases">
        <authorList>
            <person name="Mural R.J."/>
            <person name="Li P.W."/>
            <person name="Adams M.D."/>
            <person name="Amanatides P.G."/>
            <person name="Baden-Tillson H."/>
            <person name="Barnstead M."/>
            <person name="Chin S.H."/>
            <person name="Dew I."/>
            <person name="Evans C.A."/>
            <person name="Ferriera S."/>
            <person name="Flanigan M."/>
            <person name="Fosler C."/>
            <person name="Glodek A."/>
            <person name="Gu Z."/>
            <person name="Holt R.A."/>
            <person name="Jennings D."/>
            <person name="Kraft C.L."/>
            <person name="Lu F."/>
            <person name="Nguyen T."/>
            <person name="Nusskern D.R."/>
            <person name="Pfannkoch C.M."/>
            <person name="Sitter C."/>
            <person name="Sutton G.G."/>
            <person name="Venter J.C."/>
            <person name="Wang Z."/>
            <person name="Woodage T."/>
            <person name="Zheng X.H."/>
            <person name="Zhong F."/>
        </authorList>
    </citation>
    <scope>NUCLEOTIDE SEQUENCE [LARGE SCALE GENOMIC DNA]</scope>
    <source>
        <strain>BN</strain>
        <strain evidence="2">Sprague-Dawley</strain>
    </source>
</reference>
<dbReference type="AlphaFoldDB" id="A6IEK0"/>
<organism evidence="1 2">
    <name type="scientific">Rattus norvegicus</name>
    <name type="common">Rat</name>
    <dbReference type="NCBI Taxonomy" id="10116"/>
    <lineage>
        <taxon>Eukaryota</taxon>
        <taxon>Metazoa</taxon>
        <taxon>Chordata</taxon>
        <taxon>Craniata</taxon>
        <taxon>Vertebrata</taxon>
        <taxon>Euteleostomi</taxon>
        <taxon>Mammalia</taxon>
        <taxon>Eutheria</taxon>
        <taxon>Euarchontoglires</taxon>
        <taxon>Glires</taxon>
        <taxon>Rodentia</taxon>
        <taxon>Myomorpha</taxon>
        <taxon>Muroidea</taxon>
        <taxon>Muridae</taxon>
        <taxon>Murinae</taxon>
        <taxon>Rattus</taxon>
    </lineage>
</organism>
<dbReference type="Proteomes" id="UP000234681">
    <property type="component" value="Chromosome 4"/>
</dbReference>
<gene>
    <name evidence="1" type="ORF">rCG_28288</name>
</gene>
<sequence>MPQKWWQRASCCGQKWWQRAFCCGRGCRDNCDTSAEPRSHVLTQPLNFLLSQ</sequence>
<dbReference type="EMBL" id="CH473959">
    <property type="protein sequence ID" value="EDM15286.1"/>
    <property type="molecule type" value="Genomic_DNA"/>
</dbReference>
<name>A6IEK0_RAT</name>
<accession>A6IEK0</accession>
<protein>
    <submittedName>
        <fullName evidence="1">RCG28288, isoform CRA_a</fullName>
    </submittedName>
</protein>
<evidence type="ECO:0000313" key="1">
    <source>
        <dbReference type="EMBL" id="EDM15286.1"/>
    </source>
</evidence>
<evidence type="ECO:0000313" key="2">
    <source>
        <dbReference type="Proteomes" id="UP000234681"/>
    </source>
</evidence>